<evidence type="ECO:0000313" key="1">
    <source>
        <dbReference type="EMBL" id="MFD0964442.1"/>
    </source>
</evidence>
<name>A0ABW3I4M0_9FLAO</name>
<sequence>MVLLLGFVSCNEDVLPKPKGYLSLEYPKPMYAEMKSTCPYTFEKNIHAEIEAPKWKSYCGLNLNYPKLKGKIHITYSPINNNLKMLLRDAQNLTQEHTVKADGIVTIPYENKKQRAYGMVYDVEGDAASALQFYVTDSVNHFLSGSIHFHAKPNYDSILPASDYLKKDVKILMESLKWKE</sequence>
<dbReference type="RefSeq" id="WP_377715990.1">
    <property type="nucleotide sequence ID" value="NZ_JBHTJM010000009.1"/>
</dbReference>
<organism evidence="1 2">
    <name type="scientific">Pseudofulvibacter geojedonensis</name>
    <dbReference type="NCBI Taxonomy" id="1123758"/>
    <lineage>
        <taxon>Bacteria</taxon>
        <taxon>Pseudomonadati</taxon>
        <taxon>Bacteroidota</taxon>
        <taxon>Flavobacteriia</taxon>
        <taxon>Flavobacteriales</taxon>
        <taxon>Flavobacteriaceae</taxon>
        <taxon>Pseudofulvibacter</taxon>
    </lineage>
</organism>
<gene>
    <name evidence="1" type="primary">gldD</name>
    <name evidence="1" type="ORF">ACFQ1O_10540</name>
</gene>
<dbReference type="EMBL" id="JBHTJM010000009">
    <property type="protein sequence ID" value="MFD0964442.1"/>
    <property type="molecule type" value="Genomic_DNA"/>
</dbReference>
<keyword evidence="2" id="KW-1185">Reference proteome</keyword>
<accession>A0ABW3I4M0</accession>
<reference evidence="2" key="1">
    <citation type="journal article" date="2019" name="Int. J. Syst. Evol. Microbiol.">
        <title>The Global Catalogue of Microorganisms (GCM) 10K type strain sequencing project: providing services to taxonomists for standard genome sequencing and annotation.</title>
        <authorList>
            <consortium name="The Broad Institute Genomics Platform"/>
            <consortium name="The Broad Institute Genome Sequencing Center for Infectious Disease"/>
            <person name="Wu L."/>
            <person name="Ma J."/>
        </authorList>
    </citation>
    <scope>NUCLEOTIDE SEQUENCE [LARGE SCALE GENOMIC DNA]</scope>
    <source>
        <strain evidence="2">CCUG 62114</strain>
    </source>
</reference>
<dbReference type="InterPro" id="IPR019850">
    <property type="entry name" value="GldD-like"/>
</dbReference>
<evidence type="ECO:0000313" key="2">
    <source>
        <dbReference type="Proteomes" id="UP001596997"/>
    </source>
</evidence>
<proteinExistence type="predicted"/>
<dbReference type="Pfam" id="PF25593">
    <property type="entry name" value="GldD_lipo"/>
    <property type="match status" value="1"/>
</dbReference>
<protein>
    <submittedName>
        <fullName evidence="1">Gliding motility lipoprotein GldD</fullName>
    </submittedName>
</protein>
<dbReference type="NCBIfam" id="TIGR03512">
    <property type="entry name" value="GldD_lipo"/>
    <property type="match status" value="1"/>
</dbReference>
<dbReference type="Proteomes" id="UP001596997">
    <property type="component" value="Unassembled WGS sequence"/>
</dbReference>
<comment type="caution">
    <text evidence="1">The sequence shown here is derived from an EMBL/GenBank/DDBJ whole genome shotgun (WGS) entry which is preliminary data.</text>
</comment>
<keyword evidence="1" id="KW-0449">Lipoprotein</keyword>